<dbReference type="Proteomes" id="UP000654108">
    <property type="component" value="Unassembled WGS sequence"/>
</dbReference>
<evidence type="ECO:0000313" key="3">
    <source>
        <dbReference type="Proteomes" id="UP000654108"/>
    </source>
</evidence>
<keyword evidence="3" id="KW-1185">Reference proteome</keyword>
<name>A0A927FX82_9HYPH</name>
<dbReference type="AlphaFoldDB" id="A0A927FX82"/>
<feature type="compositionally biased region" description="Polar residues" evidence="1">
    <location>
        <begin position="1"/>
        <end position="16"/>
    </location>
</feature>
<gene>
    <name evidence="2" type="ORF">IC608_09335</name>
</gene>
<evidence type="ECO:0000313" key="2">
    <source>
        <dbReference type="EMBL" id="MBD8065676.1"/>
    </source>
</evidence>
<comment type="caution">
    <text evidence="2">The sequence shown here is derived from an EMBL/GenBank/DDBJ whole genome shotgun (WGS) entry which is preliminary data.</text>
</comment>
<feature type="region of interest" description="Disordered" evidence="1">
    <location>
        <begin position="87"/>
        <end position="159"/>
    </location>
</feature>
<proteinExistence type="predicted"/>
<accession>A0A927FX82</accession>
<feature type="region of interest" description="Disordered" evidence="1">
    <location>
        <begin position="1"/>
        <end position="36"/>
    </location>
</feature>
<evidence type="ECO:0000256" key="1">
    <source>
        <dbReference type="SAM" id="MobiDB-lite"/>
    </source>
</evidence>
<protein>
    <submittedName>
        <fullName evidence="2">Uncharacterized protein</fullName>
    </submittedName>
</protein>
<reference evidence="2" key="1">
    <citation type="submission" date="2020-09" db="EMBL/GenBank/DDBJ databases">
        <title>Genome seq and assembly of Devosia sp.</title>
        <authorList>
            <person name="Chhetri G."/>
        </authorList>
    </citation>
    <scope>NUCLEOTIDE SEQUENCE</scope>
    <source>
        <strain evidence="2">PTR5</strain>
    </source>
</reference>
<sequence length="159" mass="17641">MVQQHDNSDSIISQDGSYDAVDQPGLSNPYSQNEIDDLLYSSERSVEDRIQRLSEIRAEMQARASGDFGGQDGRDMLAEIDRALDELRGDSQTADNNAELAPEAVIDPDDHLDTLAPDDVDARSALTGEDEELFADDEDGPVDDDNVWQGSEEFRHDMH</sequence>
<organism evidence="2 3">
    <name type="scientific">Devosia oryzisoli</name>
    <dbReference type="NCBI Taxonomy" id="2774138"/>
    <lineage>
        <taxon>Bacteria</taxon>
        <taxon>Pseudomonadati</taxon>
        <taxon>Pseudomonadota</taxon>
        <taxon>Alphaproteobacteria</taxon>
        <taxon>Hyphomicrobiales</taxon>
        <taxon>Devosiaceae</taxon>
        <taxon>Devosia</taxon>
    </lineage>
</organism>
<dbReference type="RefSeq" id="WP_191774772.1">
    <property type="nucleotide sequence ID" value="NZ_JACYFU010000002.1"/>
</dbReference>
<feature type="compositionally biased region" description="Acidic residues" evidence="1">
    <location>
        <begin position="128"/>
        <end position="146"/>
    </location>
</feature>
<dbReference type="EMBL" id="JACYFU010000002">
    <property type="protein sequence ID" value="MBD8065676.1"/>
    <property type="molecule type" value="Genomic_DNA"/>
</dbReference>